<dbReference type="AlphaFoldDB" id="A0A100IJQ3"/>
<proteinExistence type="predicted"/>
<dbReference type="OMA" id="TSISDSW"/>
<dbReference type="VEuPathDB" id="FungiDB:M747DRAFT_289757"/>
<dbReference type="EMBL" id="BCMY01000007">
    <property type="protein sequence ID" value="GAQ42496.1"/>
    <property type="molecule type" value="Genomic_DNA"/>
</dbReference>
<accession>A0A100IJQ3</accession>
<dbReference type="Proteomes" id="UP000068243">
    <property type="component" value="Unassembled WGS sequence"/>
</dbReference>
<name>A0A100IJQ3_ASPNG</name>
<evidence type="ECO:0000313" key="1">
    <source>
        <dbReference type="EMBL" id="GAQ42496.1"/>
    </source>
</evidence>
<dbReference type="OrthoDB" id="4456803at2759"/>
<evidence type="ECO:0000313" key="2">
    <source>
        <dbReference type="Proteomes" id="UP000068243"/>
    </source>
</evidence>
<comment type="caution">
    <text evidence="1">The sequence shown here is derived from an EMBL/GenBank/DDBJ whole genome shotgun (WGS) entry which is preliminary data.</text>
</comment>
<sequence>MSDIMTFFTANMPASVFNQLFEESQTAENACPFLTLIRYPKQEEVDDWGTKAPIQDFETGFLGKSDDELRQYFRRFLSERPGYKQGNIGGHWMAELDEHSAIESTIVLHYGMKKSTWDYMHEYEPETEIFADGKLCDDGYIWWKWRVPFKYSYSFYISIECCDFEVMQLFCRPEYRDSRGLIDYETCDKIIRREIPDPLQTVGGERDESPDP</sequence>
<dbReference type="VEuPathDB" id="FungiDB:ASPNIDRAFT2_1187765"/>
<reference evidence="2" key="1">
    <citation type="journal article" date="2016" name="Genome Announc.">
        <title>Draft genome sequence of Aspergillus niger strain An76.</title>
        <authorList>
            <person name="Gong W."/>
            <person name="Cheng Z."/>
            <person name="Zhang H."/>
            <person name="Liu L."/>
            <person name="Gao P."/>
            <person name="Wang L."/>
        </authorList>
    </citation>
    <scope>NUCLEOTIDE SEQUENCE [LARGE SCALE GENOMIC DNA]</scope>
    <source>
        <strain evidence="2">An76</strain>
    </source>
</reference>
<protein>
    <submittedName>
        <fullName evidence="1">Uncharacterized protein</fullName>
    </submittedName>
</protein>
<organism evidence="1 2">
    <name type="scientific">Aspergillus niger</name>
    <dbReference type="NCBI Taxonomy" id="5061"/>
    <lineage>
        <taxon>Eukaryota</taxon>
        <taxon>Fungi</taxon>
        <taxon>Dikarya</taxon>
        <taxon>Ascomycota</taxon>
        <taxon>Pezizomycotina</taxon>
        <taxon>Eurotiomycetes</taxon>
        <taxon>Eurotiomycetidae</taxon>
        <taxon>Eurotiales</taxon>
        <taxon>Aspergillaceae</taxon>
        <taxon>Aspergillus</taxon>
        <taxon>Aspergillus subgen. Circumdati</taxon>
    </lineage>
</organism>
<dbReference type="VEuPathDB" id="FungiDB:ATCC64974_92570"/>
<dbReference type="VEuPathDB" id="FungiDB:An11g07100"/>
<gene>
    <name evidence="1" type="ORF">ABL_05157</name>
</gene>